<evidence type="ECO:0000313" key="3">
    <source>
        <dbReference type="Proteomes" id="UP000319722"/>
    </source>
</evidence>
<comment type="caution">
    <text evidence="2">The sequence shown here is derived from an EMBL/GenBank/DDBJ whole genome shotgun (WGS) entry which is preliminary data.</text>
</comment>
<evidence type="ECO:0000313" key="2">
    <source>
        <dbReference type="EMBL" id="TWD87441.1"/>
    </source>
</evidence>
<gene>
    <name evidence="2" type="ORF">FB547_103423</name>
</gene>
<dbReference type="RefSeq" id="WP_410000799.1">
    <property type="nucleotide sequence ID" value="NZ_VIVL01000003.1"/>
</dbReference>
<feature type="compositionally biased region" description="Pro residues" evidence="1">
    <location>
        <begin position="72"/>
        <end position="81"/>
    </location>
</feature>
<sequence>MKVKNTPLSITALDMRGWRTSARSEPQSKVEAETITMIATSAATGTCDTQGLSSTMEISRNAPANSVDTRPRPTPWPDGRP</sequence>
<dbReference type="EMBL" id="VIVL01000003">
    <property type="protein sequence ID" value="TWD87441.1"/>
    <property type="molecule type" value="Genomic_DNA"/>
</dbReference>
<evidence type="ECO:0000256" key="1">
    <source>
        <dbReference type="SAM" id="MobiDB-lite"/>
    </source>
</evidence>
<accession>A0A561C8C2</accession>
<organism evidence="2 3">
    <name type="scientific">Variovorax beijingensis</name>
    <dbReference type="NCBI Taxonomy" id="2496117"/>
    <lineage>
        <taxon>Bacteria</taxon>
        <taxon>Pseudomonadati</taxon>
        <taxon>Pseudomonadota</taxon>
        <taxon>Betaproteobacteria</taxon>
        <taxon>Burkholderiales</taxon>
        <taxon>Comamonadaceae</taxon>
        <taxon>Variovorax</taxon>
    </lineage>
</organism>
<name>A0A561C8C2_9BURK</name>
<feature type="compositionally biased region" description="Polar residues" evidence="1">
    <location>
        <begin position="46"/>
        <end position="68"/>
    </location>
</feature>
<feature type="region of interest" description="Disordered" evidence="1">
    <location>
        <begin position="46"/>
        <end position="81"/>
    </location>
</feature>
<proteinExistence type="predicted"/>
<reference evidence="2 3" key="1">
    <citation type="submission" date="2019-06" db="EMBL/GenBank/DDBJ databases">
        <title>Sorghum-associated microbial communities from plants grown in Nebraska, USA.</title>
        <authorList>
            <person name="Schachtman D."/>
        </authorList>
    </citation>
    <scope>NUCLEOTIDE SEQUENCE [LARGE SCALE GENOMIC DNA]</scope>
    <source>
        <strain evidence="2 3">T529</strain>
    </source>
</reference>
<protein>
    <submittedName>
        <fullName evidence="2">Uncharacterized protein</fullName>
    </submittedName>
</protein>
<dbReference type="AlphaFoldDB" id="A0A561C8C2"/>
<dbReference type="Proteomes" id="UP000319722">
    <property type="component" value="Unassembled WGS sequence"/>
</dbReference>